<gene>
    <name evidence="5" type="ORF">CUNI_LOCUS3777</name>
</gene>
<evidence type="ECO:0000259" key="4">
    <source>
        <dbReference type="PROSITE" id="PS50056"/>
    </source>
</evidence>
<organism evidence="5 6">
    <name type="scientific">Candidula unifasciata</name>
    <dbReference type="NCBI Taxonomy" id="100452"/>
    <lineage>
        <taxon>Eukaryota</taxon>
        <taxon>Metazoa</taxon>
        <taxon>Spiralia</taxon>
        <taxon>Lophotrochozoa</taxon>
        <taxon>Mollusca</taxon>
        <taxon>Gastropoda</taxon>
        <taxon>Heterobranchia</taxon>
        <taxon>Euthyneura</taxon>
        <taxon>Panpulmonata</taxon>
        <taxon>Eupulmonata</taxon>
        <taxon>Stylommatophora</taxon>
        <taxon>Helicina</taxon>
        <taxon>Helicoidea</taxon>
        <taxon>Geomitridae</taxon>
        <taxon>Candidula</taxon>
    </lineage>
</organism>
<dbReference type="FunFam" id="3.90.190.10:FF:000157">
    <property type="entry name" value="Protein-tyrosine phosphatase"/>
    <property type="match status" value="1"/>
</dbReference>
<accession>A0A8S3YM97</accession>
<dbReference type="PROSITE" id="PS50054">
    <property type="entry name" value="TYR_PHOSPHATASE_DUAL"/>
    <property type="match status" value="1"/>
</dbReference>
<feature type="non-terminal residue" evidence="5">
    <location>
        <position position="280"/>
    </location>
</feature>
<dbReference type="EMBL" id="CAJHNH020000515">
    <property type="protein sequence ID" value="CAG5118219.1"/>
    <property type="molecule type" value="Genomic_DNA"/>
</dbReference>
<dbReference type="OrthoDB" id="542013at2759"/>
<evidence type="ECO:0000256" key="1">
    <source>
        <dbReference type="ARBA" id="ARBA00022801"/>
    </source>
</evidence>
<dbReference type="SMART" id="SM00404">
    <property type="entry name" value="PTPc_motif"/>
    <property type="match status" value="1"/>
</dbReference>
<dbReference type="InterPro" id="IPR000387">
    <property type="entry name" value="Tyr_Pase_dom"/>
</dbReference>
<dbReference type="InterPro" id="IPR020422">
    <property type="entry name" value="TYR_PHOSPHATASE_DUAL_dom"/>
</dbReference>
<dbReference type="PROSITE" id="PS00383">
    <property type="entry name" value="TYR_PHOSPHATASE_1"/>
    <property type="match status" value="1"/>
</dbReference>
<evidence type="ECO:0000313" key="5">
    <source>
        <dbReference type="EMBL" id="CAG5118219.1"/>
    </source>
</evidence>
<dbReference type="SMART" id="SM00195">
    <property type="entry name" value="DSPc"/>
    <property type="match status" value="1"/>
</dbReference>
<dbReference type="InterPro" id="IPR016130">
    <property type="entry name" value="Tyr_Pase_AS"/>
</dbReference>
<dbReference type="Pfam" id="PF00782">
    <property type="entry name" value="DSPc"/>
    <property type="match status" value="1"/>
</dbReference>
<feature type="domain" description="Tyrosine-protein phosphatase" evidence="3">
    <location>
        <begin position="79"/>
        <end position="246"/>
    </location>
</feature>
<protein>
    <submittedName>
        <fullName evidence="5">Uncharacterized protein</fullName>
    </submittedName>
</protein>
<dbReference type="AlphaFoldDB" id="A0A8S3YM97"/>
<keyword evidence="6" id="KW-1185">Reference proteome</keyword>
<dbReference type="InterPro" id="IPR029021">
    <property type="entry name" value="Prot-tyrosine_phosphatase-like"/>
</dbReference>
<sequence>MNPHPDEHTYPGEENLIWGQGIKERHRVEKPRTKYSAVSEQARKMIPSENLCKMFCGGKSCKYCSSVGWKKEQMVVDGLYSEWVTCNIMAMARMSSDNIKHFNMIKQLQDLQVKTIINLQQPGEHAYCGFGNHSSGFSYNPQTLMDAGLFFYNFTIQDYGVAGMATLLDIVKVMQFAVSQGKVTVHCHAGLGRTGMVIACYLIYNNRVQTDKAIQYVRSRRPGAIQTKQQINICRQFETYLKPFFIIFSEIDAVSFNQFLTRQRHLLHGYEARKLKNIPK</sequence>
<dbReference type="InterPro" id="IPR000242">
    <property type="entry name" value="PTP_cat"/>
</dbReference>
<reference evidence="5" key="1">
    <citation type="submission" date="2021-04" db="EMBL/GenBank/DDBJ databases">
        <authorList>
            <consortium name="Molecular Ecology Group"/>
        </authorList>
    </citation>
    <scope>NUCLEOTIDE SEQUENCE</scope>
</reference>
<dbReference type="InterPro" id="IPR003595">
    <property type="entry name" value="Tyr_Pase_cat"/>
</dbReference>
<dbReference type="Proteomes" id="UP000678393">
    <property type="component" value="Unassembled WGS sequence"/>
</dbReference>
<dbReference type="InterPro" id="IPR000340">
    <property type="entry name" value="Dual-sp_phosphatase_cat-dom"/>
</dbReference>
<dbReference type="InterPro" id="IPR050561">
    <property type="entry name" value="PTP"/>
</dbReference>
<comment type="caution">
    <text evidence="5">The sequence shown here is derived from an EMBL/GenBank/DDBJ whole genome shotgun (WGS) entry which is preliminary data.</text>
</comment>
<dbReference type="PROSITE" id="PS50056">
    <property type="entry name" value="TYR_PHOSPHATASE_2"/>
    <property type="match status" value="1"/>
</dbReference>
<evidence type="ECO:0000313" key="6">
    <source>
        <dbReference type="Proteomes" id="UP000678393"/>
    </source>
</evidence>
<name>A0A8S3YM97_9EUPU</name>
<dbReference type="SUPFAM" id="SSF52799">
    <property type="entry name" value="(Phosphotyrosine protein) phosphatases II"/>
    <property type="match status" value="1"/>
</dbReference>
<dbReference type="Gene3D" id="3.90.190.10">
    <property type="entry name" value="Protein tyrosine phosphatase superfamily"/>
    <property type="match status" value="1"/>
</dbReference>
<dbReference type="GO" id="GO:0004725">
    <property type="term" value="F:protein tyrosine phosphatase activity"/>
    <property type="evidence" value="ECO:0007669"/>
    <property type="project" value="InterPro"/>
</dbReference>
<keyword evidence="1" id="KW-0378">Hydrolase</keyword>
<dbReference type="PRINTS" id="PR00700">
    <property type="entry name" value="PRTYPHPHTASE"/>
</dbReference>
<keyword evidence="2" id="KW-0904">Protein phosphatase</keyword>
<evidence type="ECO:0000256" key="2">
    <source>
        <dbReference type="ARBA" id="ARBA00022912"/>
    </source>
</evidence>
<proteinExistence type="predicted"/>
<evidence type="ECO:0000259" key="3">
    <source>
        <dbReference type="PROSITE" id="PS50054"/>
    </source>
</evidence>
<feature type="domain" description="Tyrosine specific protein phosphatases" evidence="4">
    <location>
        <begin position="165"/>
        <end position="232"/>
    </location>
</feature>
<dbReference type="PANTHER" id="PTHR23339">
    <property type="entry name" value="TYROSINE SPECIFIC PROTEIN PHOSPHATASE AND DUAL SPECIFICITY PROTEIN PHOSPHATASE"/>
    <property type="match status" value="1"/>
</dbReference>